<keyword evidence="3" id="KW-1185">Reference proteome</keyword>
<dbReference type="AlphaFoldDB" id="A0AAD4GYT4"/>
<reference evidence="2" key="2">
    <citation type="submission" date="2020-02" db="EMBL/GenBank/DDBJ databases">
        <authorList>
            <person name="Gilchrist C.L.M."/>
            <person name="Chooi Y.-H."/>
        </authorList>
    </citation>
    <scope>NUCLEOTIDE SEQUENCE</scope>
    <source>
        <strain evidence="2">MST-FP2251</strain>
    </source>
</reference>
<evidence type="ECO:0000313" key="2">
    <source>
        <dbReference type="EMBL" id="KAF9895229.1"/>
    </source>
</evidence>
<proteinExistence type="predicted"/>
<name>A0AAD4GYT4_ASPNN</name>
<feature type="signal peptide" evidence="1">
    <location>
        <begin position="1"/>
        <end position="16"/>
    </location>
</feature>
<evidence type="ECO:0000313" key="3">
    <source>
        <dbReference type="Proteomes" id="UP001194746"/>
    </source>
</evidence>
<feature type="chain" id="PRO_5041985362" description="Secreted protein" evidence="1">
    <location>
        <begin position="17"/>
        <end position="370"/>
    </location>
</feature>
<comment type="caution">
    <text evidence="2">The sequence shown here is derived from an EMBL/GenBank/DDBJ whole genome shotgun (WGS) entry which is preliminary data.</text>
</comment>
<evidence type="ECO:0000256" key="1">
    <source>
        <dbReference type="SAM" id="SignalP"/>
    </source>
</evidence>
<evidence type="ECO:0008006" key="4">
    <source>
        <dbReference type="Google" id="ProtNLM"/>
    </source>
</evidence>
<gene>
    <name evidence="2" type="ORF">FE257_000131</name>
</gene>
<protein>
    <recommendedName>
        <fullName evidence="4">Secreted protein</fullName>
    </recommendedName>
</protein>
<keyword evidence="1" id="KW-0732">Signal</keyword>
<accession>A0AAD4GYT4</accession>
<organism evidence="2 3">
    <name type="scientific">Aspergillus nanangensis</name>
    <dbReference type="NCBI Taxonomy" id="2582783"/>
    <lineage>
        <taxon>Eukaryota</taxon>
        <taxon>Fungi</taxon>
        <taxon>Dikarya</taxon>
        <taxon>Ascomycota</taxon>
        <taxon>Pezizomycotina</taxon>
        <taxon>Eurotiomycetes</taxon>
        <taxon>Eurotiomycetidae</taxon>
        <taxon>Eurotiales</taxon>
        <taxon>Aspergillaceae</taxon>
        <taxon>Aspergillus</taxon>
        <taxon>Aspergillus subgen. Circumdati</taxon>
    </lineage>
</organism>
<dbReference type="EMBL" id="VCAU01000001">
    <property type="protein sequence ID" value="KAF9895229.1"/>
    <property type="molecule type" value="Genomic_DNA"/>
</dbReference>
<reference evidence="2" key="1">
    <citation type="journal article" date="2019" name="Beilstein J. Org. Chem.">
        <title>Nanangenines: drimane sesquiterpenoids as the dominant metabolite cohort of a novel Australian fungus, Aspergillus nanangensis.</title>
        <authorList>
            <person name="Lacey H.J."/>
            <person name="Gilchrist C.L.M."/>
            <person name="Crombie A."/>
            <person name="Kalaitzis J.A."/>
            <person name="Vuong D."/>
            <person name="Rutledge P.J."/>
            <person name="Turner P."/>
            <person name="Pitt J.I."/>
            <person name="Lacey E."/>
            <person name="Chooi Y.H."/>
            <person name="Piggott A.M."/>
        </authorList>
    </citation>
    <scope>NUCLEOTIDE SEQUENCE</scope>
    <source>
        <strain evidence="2">MST-FP2251</strain>
    </source>
</reference>
<dbReference type="Proteomes" id="UP001194746">
    <property type="component" value="Unassembled WGS sequence"/>
</dbReference>
<sequence>MLLLLIFSLLLQLTHADPRLCVDNGPKLTASDFTLKEKDNTHLAGLAKTLASAKATVSEVLDSANRDIITGPVPGEPSEEWLWDNGDYNTTKWIPQGISSSGDALAVGTYEGRNVWLVSWYQDEGDKNVRISFIDRETHKYRHVLLVEPTADDDFKSVPIHAGGIAWYGNALYVVDTDNGFRVFDMDNIFEVDIADGVGKNGDGWSANTYRFVLPQIRSYSWSDLQPDSAFRHSWVALDRLDSPDTMLVGEYQPDDAKVPIRLVKYPLDYTTRRLRNTGGVVTATWAYCVNVLRMQGGFSRNDTFYLGRSNGDTNGGDLFTWSPGETNVPMSFFPPGNEDMSYNEAKGEWYTITEHADQRYILAYKEEIN</sequence>